<sequence>MTIWLRRKTFIASSFLAALLYILWRNGVSTGIEANSFKMATTTPSEPRNALIIGAKQGIGLNLSKKLQERGWRVFATVRSLDKDKASTEEVPHTVFSRHALQFTPQPIDLEGILDFSGCVQILQVDVKQEETIKVAAESFGTRALDLLVVCAGVGPNPIDMWEHSAEILMEKFQANTVGPFLAVKHFRDALQRATAGKVITISSNLASLSNTQDNRRGGSIGYRLSKTALNQLTVSLSRTFSFEQTSITVHAIHPGWIPTTMTGFTGPDDMETQISLMVDTIEKLGPSDSGRFLTADGEDFPW</sequence>
<dbReference type="Gene3D" id="3.40.50.720">
    <property type="entry name" value="NAD(P)-binding Rossmann-like Domain"/>
    <property type="match status" value="1"/>
</dbReference>
<dbReference type="InterPro" id="IPR052184">
    <property type="entry name" value="SDR_enzymes"/>
</dbReference>
<dbReference type="EMBL" id="CDPU01000061">
    <property type="protein sequence ID" value="CEO56136.1"/>
    <property type="molecule type" value="Genomic_DNA"/>
</dbReference>
<name>A0A0B7KMZ6_BIOOC</name>
<dbReference type="SUPFAM" id="SSF51735">
    <property type="entry name" value="NAD(P)-binding Rossmann-fold domains"/>
    <property type="match status" value="1"/>
</dbReference>
<dbReference type="CDD" id="cd05325">
    <property type="entry name" value="carb_red_sniffer_like_SDR_c"/>
    <property type="match status" value="1"/>
</dbReference>
<gene>
    <name evidence="1" type="ORF">BN869_000012194_1</name>
</gene>
<dbReference type="AlphaFoldDB" id="A0A0B7KMZ6"/>
<dbReference type="InterPro" id="IPR002347">
    <property type="entry name" value="SDR_fam"/>
</dbReference>
<dbReference type="PANTHER" id="PTHR45458:SF1">
    <property type="entry name" value="SHORT CHAIN DEHYDROGENASE"/>
    <property type="match status" value="1"/>
</dbReference>
<reference evidence="1" key="1">
    <citation type="submission" date="2015-01" db="EMBL/GenBank/DDBJ databases">
        <authorList>
            <person name="Durling Mikael"/>
        </authorList>
    </citation>
    <scope>NUCLEOTIDE SEQUENCE</scope>
</reference>
<accession>A0A0B7KMZ6</accession>
<dbReference type="PRINTS" id="PR00081">
    <property type="entry name" value="GDHRDH"/>
</dbReference>
<dbReference type="Pfam" id="PF00106">
    <property type="entry name" value="adh_short"/>
    <property type="match status" value="1"/>
</dbReference>
<evidence type="ECO:0000313" key="1">
    <source>
        <dbReference type="EMBL" id="CEO56136.1"/>
    </source>
</evidence>
<proteinExistence type="predicted"/>
<dbReference type="PANTHER" id="PTHR45458">
    <property type="entry name" value="SHORT-CHAIN DEHYDROGENASE/REDUCTASE SDR"/>
    <property type="match status" value="1"/>
</dbReference>
<organism evidence="1">
    <name type="scientific">Bionectria ochroleuca</name>
    <name type="common">Gliocladium roseum</name>
    <dbReference type="NCBI Taxonomy" id="29856"/>
    <lineage>
        <taxon>Eukaryota</taxon>
        <taxon>Fungi</taxon>
        <taxon>Dikarya</taxon>
        <taxon>Ascomycota</taxon>
        <taxon>Pezizomycotina</taxon>
        <taxon>Sordariomycetes</taxon>
        <taxon>Hypocreomycetidae</taxon>
        <taxon>Hypocreales</taxon>
        <taxon>Bionectriaceae</taxon>
        <taxon>Clonostachys</taxon>
    </lineage>
</organism>
<dbReference type="InterPro" id="IPR036291">
    <property type="entry name" value="NAD(P)-bd_dom_sf"/>
</dbReference>
<protein>
    <submittedName>
        <fullName evidence="1">Uncharacterized protein</fullName>
    </submittedName>
</protein>
<dbReference type="GO" id="GO:0016616">
    <property type="term" value="F:oxidoreductase activity, acting on the CH-OH group of donors, NAD or NADP as acceptor"/>
    <property type="evidence" value="ECO:0007669"/>
    <property type="project" value="TreeGrafter"/>
</dbReference>